<protein>
    <recommendedName>
        <fullName evidence="3">Restriction endonuclease subunit S</fullName>
    </recommendedName>
</protein>
<evidence type="ECO:0000313" key="1">
    <source>
        <dbReference type="EMBL" id="UWX71640.1"/>
    </source>
</evidence>
<evidence type="ECO:0008006" key="3">
    <source>
        <dbReference type="Google" id="ProtNLM"/>
    </source>
</evidence>
<sequence>MNVLQLENELREAADQLRANLTRASNFLPKLMSGQLDVSGIALPESGVPSQC</sequence>
<proteinExistence type="predicted"/>
<gene>
    <name evidence="1" type="ORF">NYZ96_07805</name>
</gene>
<dbReference type="RefSeq" id="WP_164466864.1">
    <property type="nucleotide sequence ID" value="NZ_CADEPO010000005.1"/>
</dbReference>
<dbReference type="Proteomes" id="UP001059745">
    <property type="component" value="Chromosome 1"/>
</dbReference>
<organism evidence="1 2">
    <name type="scientific">Burkholderia gladioli</name>
    <name type="common">Pseudomonas marginata</name>
    <name type="synonym">Phytomonas marginata</name>
    <dbReference type="NCBI Taxonomy" id="28095"/>
    <lineage>
        <taxon>Bacteria</taxon>
        <taxon>Pseudomonadati</taxon>
        <taxon>Pseudomonadota</taxon>
        <taxon>Betaproteobacteria</taxon>
        <taxon>Burkholderiales</taxon>
        <taxon>Burkholderiaceae</taxon>
        <taxon>Burkholderia</taxon>
    </lineage>
</organism>
<dbReference type="EMBL" id="CP104214">
    <property type="protein sequence ID" value="UWX71640.1"/>
    <property type="molecule type" value="Genomic_DNA"/>
</dbReference>
<dbReference type="AlphaFoldDB" id="A0AB38TWU6"/>
<name>A0AB38TWU6_BURGA</name>
<reference evidence="1" key="1">
    <citation type="submission" date="2022-09" db="EMBL/GenBank/DDBJ databases">
        <title>Genomic of Burkholderia gladioli.</title>
        <authorList>
            <person name="Wu H."/>
        </authorList>
    </citation>
    <scope>NUCLEOTIDE SEQUENCE</scope>
    <source>
        <strain evidence="1">ZN-S4</strain>
    </source>
</reference>
<evidence type="ECO:0000313" key="2">
    <source>
        <dbReference type="Proteomes" id="UP001059745"/>
    </source>
</evidence>
<accession>A0AB38TWU6</accession>